<feature type="compositionally biased region" description="Polar residues" evidence="1">
    <location>
        <begin position="75"/>
        <end position="92"/>
    </location>
</feature>
<feature type="compositionally biased region" description="Basic and acidic residues" evidence="1">
    <location>
        <begin position="339"/>
        <end position="352"/>
    </location>
</feature>
<feature type="compositionally biased region" description="Polar residues" evidence="1">
    <location>
        <begin position="268"/>
        <end position="311"/>
    </location>
</feature>
<feature type="compositionally biased region" description="Basic and acidic residues" evidence="1">
    <location>
        <begin position="157"/>
        <end position="178"/>
    </location>
</feature>
<feature type="compositionally biased region" description="Basic and acidic residues" evidence="1">
    <location>
        <begin position="18"/>
        <end position="35"/>
    </location>
</feature>
<evidence type="ECO:0000256" key="1">
    <source>
        <dbReference type="SAM" id="MobiDB-lite"/>
    </source>
</evidence>
<feature type="region of interest" description="Disordered" evidence="1">
    <location>
        <begin position="339"/>
        <end position="395"/>
    </location>
</feature>
<proteinExistence type="predicted"/>
<keyword evidence="3" id="KW-1185">Reference proteome</keyword>
<dbReference type="AlphaFoldDB" id="A0A364NFN7"/>
<feature type="compositionally biased region" description="Polar residues" evidence="1">
    <location>
        <begin position="486"/>
        <end position="506"/>
    </location>
</feature>
<feature type="compositionally biased region" description="Polar residues" evidence="1">
    <location>
        <begin position="386"/>
        <end position="395"/>
    </location>
</feature>
<organism evidence="2 3">
    <name type="scientific">Stemphylium lycopersici</name>
    <name type="common">Tomato gray leaf spot disease fungus</name>
    <name type="synonym">Thyrospora lycopersici</name>
    <dbReference type="NCBI Taxonomy" id="183478"/>
    <lineage>
        <taxon>Eukaryota</taxon>
        <taxon>Fungi</taxon>
        <taxon>Dikarya</taxon>
        <taxon>Ascomycota</taxon>
        <taxon>Pezizomycotina</taxon>
        <taxon>Dothideomycetes</taxon>
        <taxon>Pleosporomycetidae</taxon>
        <taxon>Pleosporales</taxon>
        <taxon>Pleosporineae</taxon>
        <taxon>Pleosporaceae</taxon>
        <taxon>Stemphylium</taxon>
    </lineage>
</organism>
<dbReference type="EMBL" id="QGDH01000005">
    <property type="protein sequence ID" value="RAR16109.1"/>
    <property type="molecule type" value="Genomic_DNA"/>
</dbReference>
<feature type="compositionally biased region" description="Low complexity" evidence="1">
    <location>
        <begin position="548"/>
        <end position="558"/>
    </location>
</feature>
<sequence>MATAAPGPQDLESSIQKPGKEADSQHSDAEAKMAAEEQSSVATKKSNSVTVKKESDADQQQRLLVKLKHNDDKTSSSASEDQLLAPTSSDDLTQRLSLGEASDAIVLKIPVKQEPRQDGEALHQKSDSDGSRTERGNGRDGHVSNFQPLDEYMQGEARAETFRHGSEAEAPQRVDRPDSAQQGSSGGDDGQDNIVMPISDDRGSSRQSSLARLDSGKDLREVPRPGRTGAPRGDHDKRVMMQGIAISDFENAKFNVASGTAVPLSQHHQAFTNKSASPHLSSQHGATQSLIPSGFQNYGSPTPRHGSQQPIAQHKQPYLTPDLERQQQLRAQIEEKKRQLENARRLHEDSQRQARRVSSSYGFAQSLSGTPPFPMGPFGYPRPPQSEHQQPASGYNNANYQFQMQAPMHYGGMGPSLSPAPPLTPGYNLQSHRPLAPGTNRRFPGPYAPSASPGPHGQEVSYHDSEDEEASDDDEPLRTRVKRHPSITSQDSVASASSPTRPSAGSGQRKESSAIDFLSSNTKTKAGIVNNPIRLARPLPQPGPSSPPSNNNNSTDDPTAIDWKLPRFDLQRQPPEKNSDIPVVKISLPNLVREELLLSPDHSAQEIHLLLHVFLPSQRALAIPDPAPAAAVLNFHTIALMVVEAFVQYEIGDELGTGRGHWHESHDQGGEEYVKVRSAKDANVDEIFWAVVDRWRAGVESRKKSLEVIRGCQEFCDVALDVIYWVKEHGLLGEEEEEGKGEKEQGVKGKKRERAASAAEKKGGDGDGGGEDEAPEGVSRGKFPAKSKRGTADRPNHVQPRKKAKTQAKEGKKKMGTPRTPGVTITRRPR</sequence>
<dbReference type="OrthoDB" id="3796908at2759"/>
<accession>A0A364NFN7</accession>
<feature type="compositionally biased region" description="Polar residues" evidence="1">
    <location>
        <begin position="37"/>
        <end position="50"/>
    </location>
</feature>
<feature type="compositionally biased region" description="Basic residues" evidence="1">
    <location>
        <begin position="799"/>
        <end position="816"/>
    </location>
</feature>
<feature type="compositionally biased region" description="Pro residues" evidence="1">
    <location>
        <begin position="371"/>
        <end position="384"/>
    </location>
</feature>
<feature type="region of interest" description="Disordered" evidence="1">
    <location>
        <begin position="1"/>
        <end position="92"/>
    </location>
</feature>
<feature type="compositionally biased region" description="Polar residues" evidence="1">
    <location>
        <begin position="356"/>
        <end position="369"/>
    </location>
</feature>
<feature type="compositionally biased region" description="Basic and acidic residues" evidence="1">
    <location>
        <begin position="214"/>
        <end position="224"/>
    </location>
</feature>
<feature type="region of interest" description="Disordered" evidence="1">
    <location>
        <begin position="268"/>
        <end position="312"/>
    </location>
</feature>
<dbReference type="Proteomes" id="UP000249619">
    <property type="component" value="Unassembled WGS sequence"/>
</dbReference>
<feature type="compositionally biased region" description="Acidic residues" evidence="1">
    <location>
        <begin position="465"/>
        <end position="475"/>
    </location>
</feature>
<gene>
    <name evidence="2" type="ORF">DDE83_000466</name>
</gene>
<feature type="compositionally biased region" description="Low complexity" evidence="1">
    <location>
        <begin position="444"/>
        <end position="455"/>
    </location>
</feature>
<feature type="region of interest" description="Disordered" evidence="1">
    <location>
        <begin position="411"/>
        <end position="561"/>
    </location>
</feature>
<reference evidence="3" key="1">
    <citation type="submission" date="2018-05" db="EMBL/GenBank/DDBJ databases">
        <title>Draft genome sequence of Stemphylium lycopersici strain CIDEFI 213.</title>
        <authorList>
            <person name="Medina R."/>
            <person name="Franco M.E.E."/>
            <person name="Lucentini C.G."/>
            <person name="Saparrat M.C.N."/>
            <person name="Balatti P.A."/>
        </authorList>
    </citation>
    <scope>NUCLEOTIDE SEQUENCE [LARGE SCALE GENOMIC DNA]</scope>
    <source>
        <strain evidence="3">CIDEFI 213</strain>
    </source>
</reference>
<feature type="region of interest" description="Disordered" evidence="1">
    <location>
        <begin position="735"/>
        <end position="830"/>
    </location>
</feature>
<feature type="compositionally biased region" description="Basic and acidic residues" evidence="1">
    <location>
        <begin position="111"/>
        <end position="142"/>
    </location>
</feature>
<evidence type="ECO:0000313" key="3">
    <source>
        <dbReference type="Proteomes" id="UP000249619"/>
    </source>
</evidence>
<protein>
    <submittedName>
        <fullName evidence="2">Uncharacterized protein</fullName>
    </submittedName>
</protein>
<name>A0A364NFN7_STELY</name>
<evidence type="ECO:0000313" key="2">
    <source>
        <dbReference type="EMBL" id="RAR16109.1"/>
    </source>
</evidence>
<comment type="caution">
    <text evidence="2">The sequence shown here is derived from an EMBL/GenBank/DDBJ whole genome shotgun (WGS) entry which is preliminary data.</text>
</comment>
<feature type="region of interest" description="Disordered" evidence="1">
    <location>
        <begin position="108"/>
        <end position="241"/>
    </location>
</feature>